<feature type="compositionally biased region" description="Basic and acidic residues" evidence="1">
    <location>
        <begin position="123"/>
        <end position="137"/>
    </location>
</feature>
<evidence type="ECO:0000313" key="3">
    <source>
        <dbReference type="Proteomes" id="UP001432146"/>
    </source>
</evidence>
<dbReference type="EMBL" id="JAWNGG020000031">
    <property type="protein sequence ID" value="KAK9307257.1"/>
    <property type="molecule type" value="Genomic_DNA"/>
</dbReference>
<reference evidence="2 3" key="1">
    <citation type="submission" date="2024-05" db="EMBL/GenBank/DDBJ databases">
        <title>The nuclear and mitochondrial genome assemblies of Tetragonisca angustula (Apidae: Meliponini), a tiny yet remarkable pollinator in the Neotropics.</title>
        <authorList>
            <person name="Ferrari R."/>
            <person name="Ricardo P.C."/>
            <person name="Dias F.C."/>
            <person name="Araujo N.S."/>
            <person name="Soares D.O."/>
            <person name="Zhou Q.-S."/>
            <person name="Zhu C.-D."/>
            <person name="Coutinho L."/>
            <person name="Airas M.C."/>
            <person name="Batista T.M."/>
        </authorList>
    </citation>
    <scope>NUCLEOTIDE SEQUENCE [LARGE SCALE GENOMIC DNA]</scope>
    <source>
        <strain evidence="2">ASF017062</strain>
        <tissue evidence="2">Abdomen</tissue>
    </source>
</reference>
<gene>
    <name evidence="2" type="ORF">QLX08_002296</name>
</gene>
<comment type="caution">
    <text evidence="2">The sequence shown here is derived from an EMBL/GenBank/DDBJ whole genome shotgun (WGS) entry which is preliminary data.</text>
</comment>
<organism evidence="2 3">
    <name type="scientific">Tetragonisca angustula</name>
    <dbReference type="NCBI Taxonomy" id="166442"/>
    <lineage>
        <taxon>Eukaryota</taxon>
        <taxon>Metazoa</taxon>
        <taxon>Ecdysozoa</taxon>
        <taxon>Arthropoda</taxon>
        <taxon>Hexapoda</taxon>
        <taxon>Insecta</taxon>
        <taxon>Pterygota</taxon>
        <taxon>Neoptera</taxon>
        <taxon>Endopterygota</taxon>
        <taxon>Hymenoptera</taxon>
        <taxon>Apocrita</taxon>
        <taxon>Aculeata</taxon>
        <taxon>Apoidea</taxon>
        <taxon>Anthophila</taxon>
        <taxon>Apidae</taxon>
        <taxon>Tetragonisca</taxon>
    </lineage>
</organism>
<proteinExistence type="predicted"/>
<evidence type="ECO:0000256" key="1">
    <source>
        <dbReference type="SAM" id="MobiDB-lite"/>
    </source>
</evidence>
<feature type="compositionally biased region" description="Basic and acidic residues" evidence="1">
    <location>
        <begin position="155"/>
        <end position="168"/>
    </location>
</feature>
<name>A0AAW1ADN1_9HYME</name>
<keyword evidence="3" id="KW-1185">Reference proteome</keyword>
<protein>
    <submittedName>
        <fullName evidence="2">Uncharacterized protein</fullName>
    </submittedName>
</protein>
<feature type="region of interest" description="Disordered" evidence="1">
    <location>
        <begin position="123"/>
        <end position="168"/>
    </location>
</feature>
<dbReference type="AlphaFoldDB" id="A0AAW1ADN1"/>
<dbReference type="Proteomes" id="UP001432146">
    <property type="component" value="Unassembled WGS sequence"/>
</dbReference>
<evidence type="ECO:0000313" key="2">
    <source>
        <dbReference type="EMBL" id="KAK9307257.1"/>
    </source>
</evidence>
<sequence>MEILYINNSVLSDARVIFNKVYRQKLVLSIVLLTSLAISSLRRCYTSVVGGSGVQRGKSERRANCVSFSFLRVPIRVKIQLRFVRSSTLTSSTGNRRGEVACPRVRANRRIWFSEISPDGMRRDPRRFPRRNNERADLSGFAKNDEQGQNCSTRPRSDHVWRKNRSLE</sequence>
<accession>A0AAW1ADN1</accession>